<dbReference type="GeneID" id="99673118"/>
<reference evidence="1 2" key="1">
    <citation type="submission" date="2014-02" db="EMBL/GenBank/DDBJ databases">
        <authorList>
            <person name="Sears C."/>
            <person name="Carroll K."/>
            <person name="Sack B.R."/>
            <person name="Qadri F."/>
            <person name="Myers L.L."/>
            <person name="Chung G.-T."/>
            <person name="Escheverria P."/>
            <person name="Fraser C.M."/>
            <person name="Sadzewicz L."/>
            <person name="Shefchek K.A."/>
            <person name="Tallon L."/>
            <person name="Das S.P."/>
            <person name="Daugherty S."/>
            <person name="Mongodin E.F."/>
        </authorList>
    </citation>
    <scope>NUCLEOTIDE SEQUENCE [LARGE SCALE GENOMIC DNA]</scope>
    <source>
        <strain evidence="1 2">S36L11</strain>
    </source>
</reference>
<dbReference type="InterPro" id="IPR010985">
    <property type="entry name" value="Ribbon_hlx_hlx"/>
</dbReference>
<organism evidence="1 2">
    <name type="scientific">Bacteroides fragilis str. S36L11</name>
    <dbReference type="NCBI Taxonomy" id="1339327"/>
    <lineage>
        <taxon>Bacteria</taxon>
        <taxon>Pseudomonadati</taxon>
        <taxon>Bacteroidota</taxon>
        <taxon>Bacteroidia</taxon>
        <taxon>Bacteroidales</taxon>
        <taxon>Bacteroidaceae</taxon>
        <taxon>Bacteroides</taxon>
    </lineage>
</organism>
<dbReference type="GO" id="GO:0006355">
    <property type="term" value="P:regulation of DNA-templated transcription"/>
    <property type="evidence" value="ECO:0007669"/>
    <property type="project" value="InterPro"/>
</dbReference>
<dbReference type="Proteomes" id="UP000022082">
    <property type="component" value="Unassembled WGS sequence"/>
</dbReference>
<comment type="caution">
    <text evidence="1">The sequence shown here is derived from an EMBL/GenBank/DDBJ whole genome shotgun (WGS) entry which is preliminary data.</text>
</comment>
<name>A0A015Z8K6_BACFG</name>
<protein>
    <recommendedName>
        <fullName evidence="3">ParG family protein</fullName>
    </recommendedName>
</protein>
<evidence type="ECO:0008006" key="3">
    <source>
        <dbReference type="Google" id="ProtNLM"/>
    </source>
</evidence>
<dbReference type="PATRIC" id="fig|1339327.3.peg.319"/>
<evidence type="ECO:0000313" key="1">
    <source>
        <dbReference type="EMBL" id="EXZ31179.1"/>
    </source>
</evidence>
<evidence type="ECO:0000313" key="2">
    <source>
        <dbReference type="Proteomes" id="UP000022082"/>
    </source>
</evidence>
<gene>
    <name evidence="1" type="ORF">M136_5059</name>
</gene>
<dbReference type="Gene3D" id="1.10.1220.10">
    <property type="entry name" value="Met repressor-like"/>
    <property type="match status" value="1"/>
</dbReference>
<proteinExistence type="predicted"/>
<dbReference type="RefSeq" id="WP_005648607.1">
    <property type="nucleotide sequence ID" value="NZ_JGDJ01000062.1"/>
</dbReference>
<dbReference type="SUPFAM" id="SSF47598">
    <property type="entry name" value="Ribbon-helix-helix"/>
    <property type="match status" value="1"/>
</dbReference>
<accession>A0A015Z8K6</accession>
<dbReference type="EMBL" id="JGDJ01000062">
    <property type="protein sequence ID" value="EXZ31179.1"/>
    <property type="molecule type" value="Genomic_DNA"/>
</dbReference>
<dbReference type="InterPro" id="IPR013321">
    <property type="entry name" value="Arc_rbn_hlx_hlx"/>
</dbReference>
<dbReference type="AlphaFoldDB" id="A0A015Z8K6"/>
<sequence>MAKKNDLKNSMSAGLTGGLDSLIQSTAGQKEAQKPKKAKTVHCNFVMDETYHQNLKLIAIRKGDSLKSVLQEAISDYLDKNSSLL</sequence>